<name>A0A381XU42_9ZZZZ</name>
<gene>
    <name evidence="1" type="ORF">METZ01_LOCUS121024</name>
</gene>
<proteinExistence type="predicted"/>
<evidence type="ECO:0000313" key="1">
    <source>
        <dbReference type="EMBL" id="SVA68170.1"/>
    </source>
</evidence>
<dbReference type="EMBL" id="UINC01016361">
    <property type="protein sequence ID" value="SVA68170.1"/>
    <property type="molecule type" value="Genomic_DNA"/>
</dbReference>
<organism evidence="1">
    <name type="scientific">marine metagenome</name>
    <dbReference type="NCBI Taxonomy" id="408172"/>
    <lineage>
        <taxon>unclassified sequences</taxon>
        <taxon>metagenomes</taxon>
        <taxon>ecological metagenomes</taxon>
    </lineage>
</organism>
<protein>
    <submittedName>
        <fullName evidence="1">Uncharacterized protein</fullName>
    </submittedName>
</protein>
<dbReference type="AlphaFoldDB" id="A0A381XU42"/>
<reference evidence="1" key="1">
    <citation type="submission" date="2018-05" db="EMBL/GenBank/DDBJ databases">
        <authorList>
            <person name="Lanie J.A."/>
            <person name="Ng W.-L."/>
            <person name="Kazmierczak K.M."/>
            <person name="Andrzejewski T.M."/>
            <person name="Davidsen T.M."/>
            <person name="Wayne K.J."/>
            <person name="Tettelin H."/>
            <person name="Glass J.I."/>
            <person name="Rusch D."/>
            <person name="Podicherti R."/>
            <person name="Tsui H.-C.T."/>
            <person name="Winkler M.E."/>
        </authorList>
    </citation>
    <scope>NUCLEOTIDE SEQUENCE</scope>
</reference>
<accession>A0A381XU42</accession>
<sequence length="27" mass="3003">MPTSDLLIYLVSLPSREPLPDVGMTTR</sequence>